<proteinExistence type="predicted"/>
<comment type="caution">
    <text evidence="2">The sequence shown here is derived from an EMBL/GenBank/DDBJ whole genome shotgun (WGS) entry which is preliminary data.</text>
</comment>
<evidence type="ECO:0000256" key="1">
    <source>
        <dbReference type="SAM" id="MobiDB-lite"/>
    </source>
</evidence>
<feature type="region of interest" description="Disordered" evidence="1">
    <location>
        <begin position="71"/>
        <end position="97"/>
    </location>
</feature>
<accession>A0ABD1M5F1</accession>
<evidence type="ECO:0000313" key="2">
    <source>
        <dbReference type="EMBL" id="KAL2331020.1"/>
    </source>
</evidence>
<organism evidence="2 3">
    <name type="scientific">Flemingia macrophylla</name>
    <dbReference type="NCBI Taxonomy" id="520843"/>
    <lineage>
        <taxon>Eukaryota</taxon>
        <taxon>Viridiplantae</taxon>
        <taxon>Streptophyta</taxon>
        <taxon>Embryophyta</taxon>
        <taxon>Tracheophyta</taxon>
        <taxon>Spermatophyta</taxon>
        <taxon>Magnoliopsida</taxon>
        <taxon>eudicotyledons</taxon>
        <taxon>Gunneridae</taxon>
        <taxon>Pentapetalae</taxon>
        <taxon>rosids</taxon>
        <taxon>fabids</taxon>
        <taxon>Fabales</taxon>
        <taxon>Fabaceae</taxon>
        <taxon>Papilionoideae</taxon>
        <taxon>50 kb inversion clade</taxon>
        <taxon>NPAAA clade</taxon>
        <taxon>indigoferoid/millettioid clade</taxon>
        <taxon>Phaseoleae</taxon>
        <taxon>Flemingia</taxon>
    </lineage>
</organism>
<feature type="region of interest" description="Disordered" evidence="1">
    <location>
        <begin position="162"/>
        <end position="187"/>
    </location>
</feature>
<dbReference type="AlphaFoldDB" id="A0ABD1M5F1"/>
<gene>
    <name evidence="2" type="ORF">Fmac_018601</name>
</gene>
<protein>
    <submittedName>
        <fullName evidence="2">Uncharacterized protein</fullName>
    </submittedName>
</protein>
<keyword evidence="3" id="KW-1185">Reference proteome</keyword>
<name>A0ABD1M5F1_9FABA</name>
<dbReference type="Proteomes" id="UP001603857">
    <property type="component" value="Unassembled WGS sequence"/>
</dbReference>
<evidence type="ECO:0000313" key="3">
    <source>
        <dbReference type="Proteomes" id="UP001603857"/>
    </source>
</evidence>
<reference evidence="2 3" key="1">
    <citation type="submission" date="2024-08" db="EMBL/GenBank/DDBJ databases">
        <title>Insights into the chromosomal genome structure of Flemingia macrophylla.</title>
        <authorList>
            <person name="Ding Y."/>
            <person name="Zhao Y."/>
            <person name="Bi W."/>
            <person name="Wu M."/>
            <person name="Zhao G."/>
            <person name="Gong Y."/>
            <person name="Li W."/>
            <person name="Zhang P."/>
        </authorList>
    </citation>
    <scope>NUCLEOTIDE SEQUENCE [LARGE SCALE GENOMIC DNA]</scope>
    <source>
        <strain evidence="2">DYQJB</strain>
        <tissue evidence="2">Leaf</tissue>
    </source>
</reference>
<dbReference type="EMBL" id="JBGMDY010000006">
    <property type="protein sequence ID" value="KAL2331020.1"/>
    <property type="molecule type" value="Genomic_DNA"/>
</dbReference>
<sequence>MTMRPSLSVTPNTITLLLLFYASFVPPLLHLALSSLSTPSASLVEVVKAKLLALLQARVLDSSVGKPYTGVGSVGDLHDEPSEQAPHGNQHSDHESHMRAIYDKSQLWRQIVRKQQLERKSKARRIGDKAVEVELDSRAMINENGGEEGFKDFKHERECEHKSEAELSGTSHLLTQRPRRMEAHKAM</sequence>